<dbReference type="PANTHER" id="PTHR21292:SF1">
    <property type="entry name" value="EXOCYST COMPLEX COMPONENT 3"/>
    <property type="match status" value="1"/>
</dbReference>
<sequence length="743" mass="86072">MEASSDAVDAAIARMTELLRSPDDLVKVSLLRKRFAKEKATTDAQLKTGVKAQLDNTRQGLETLDTSRKEMIVIKENMQGIDKLCSSAQGMIQHFPRISQISQVHRNFVATEETINKLQEMYTKLDTIRELLSNDKQDPTGPAKNLLLVHFQLFHLAEFKDNTMFQAKNASQDVTVTLQKYFKPLDDLLEVFENYLWTLTRNLIDLARLGRGTVVVRLVKIIEAEEQADERATTAEQARQSHQDLATKFKSIRTSPRTIRSYRSKFLNKLHVSISDMFNSFFDGFKEDPPQLLENTEFIYDDLKLVNVELVPKFPKKYNIFAVFVLEYHRHIYNMLDKLSKSDLDAVTMLRMIKFVRRYHKRMAKELRVPEDMLEPRLLDGREQELVDDYMKLVHSKLEEWSKNLMNDEVGEFVQRAKPPEKDADMLYLLQGAVIMFQMVNQQIDVAAESGQAKILANVVKQCSEVMIDTQQQWLRVIKSEAKKQMDQREEAPPGFVEYVMALSNDQIRCAEFTEDVVKRLEPMLAERYRAQINADLNVAMDGFLNVAKVGTDTILDVVFNDLKRPFSQMYTAEWYQSDPMLFIIETLKDYTQDFKNHLNAYLLHTLMSSSLELFLIACFEAMRQRGAKFRMGEFIEIMHKDIRLARDFFIQLIPKDELAIRFDALERLSEVLAASRATIYLEYYKLRQSFGDVPVGLIEDILSRRDDLERSHVKEIVENIKSKAKDSGPFNGEPTIFSKLSS</sequence>
<keyword evidence="5" id="KW-1185">Reference proteome</keyword>
<reference evidence="4" key="1">
    <citation type="submission" date="2021-06" db="EMBL/GenBank/DDBJ databases">
        <authorList>
            <person name="Kallberg Y."/>
            <person name="Tangrot J."/>
            <person name="Rosling A."/>
        </authorList>
    </citation>
    <scope>NUCLEOTIDE SEQUENCE</scope>
    <source>
        <strain evidence="4">IA702</strain>
    </source>
</reference>
<dbReference type="Gene3D" id="1.10.357.50">
    <property type="match status" value="1"/>
</dbReference>
<comment type="caution">
    <text evidence="4">The sequence shown here is derived from an EMBL/GenBank/DDBJ whole genome shotgun (WGS) entry which is preliminary data.</text>
</comment>
<dbReference type="InterPro" id="IPR042532">
    <property type="entry name" value="EXOC3/Sec6_C"/>
</dbReference>
<dbReference type="Pfam" id="PF06046">
    <property type="entry name" value="Sec6"/>
    <property type="match status" value="1"/>
</dbReference>
<comment type="similarity">
    <text evidence="1">Belongs to the SEC6 family.</text>
</comment>
<evidence type="ECO:0000313" key="5">
    <source>
        <dbReference type="Proteomes" id="UP000789572"/>
    </source>
</evidence>
<dbReference type="Proteomes" id="UP000789572">
    <property type="component" value="Unassembled WGS sequence"/>
</dbReference>
<evidence type="ECO:0000256" key="1">
    <source>
        <dbReference type="ARBA" id="ARBA00009447"/>
    </source>
</evidence>
<dbReference type="Gene3D" id="1.10.357.70">
    <property type="entry name" value="Exocyst complex component Sec6, C-terminal domain"/>
    <property type="match status" value="1"/>
</dbReference>
<keyword evidence="3" id="KW-0268">Exocytosis</keyword>
<dbReference type="OrthoDB" id="190098at2759"/>
<dbReference type="GO" id="GO:0051601">
    <property type="term" value="P:exocyst localization"/>
    <property type="evidence" value="ECO:0007669"/>
    <property type="project" value="TreeGrafter"/>
</dbReference>
<dbReference type="AlphaFoldDB" id="A0A9N9AFR3"/>
<protein>
    <submittedName>
        <fullName evidence="4">8162_t:CDS:1</fullName>
    </submittedName>
</protein>
<accession>A0A9N9AFR3</accession>
<keyword evidence="2" id="KW-0813">Transport</keyword>
<evidence type="ECO:0000313" key="4">
    <source>
        <dbReference type="EMBL" id="CAG8529211.1"/>
    </source>
</evidence>
<dbReference type="InterPro" id="IPR010326">
    <property type="entry name" value="EXOC3/Sec6"/>
</dbReference>
<dbReference type="GO" id="GO:0000149">
    <property type="term" value="F:SNARE binding"/>
    <property type="evidence" value="ECO:0007669"/>
    <property type="project" value="TreeGrafter"/>
</dbReference>
<dbReference type="GO" id="GO:0006887">
    <property type="term" value="P:exocytosis"/>
    <property type="evidence" value="ECO:0007669"/>
    <property type="project" value="UniProtKB-KW"/>
</dbReference>
<gene>
    <name evidence="4" type="ORF">POCULU_LOCUS3972</name>
</gene>
<evidence type="ECO:0000256" key="3">
    <source>
        <dbReference type="ARBA" id="ARBA00022483"/>
    </source>
</evidence>
<organism evidence="4 5">
    <name type="scientific">Paraglomus occultum</name>
    <dbReference type="NCBI Taxonomy" id="144539"/>
    <lineage>
        <taxon>Eukaryota</taxon>
        <taxon>Fungi</taxon>
        <taxon>Fungi incertae sedis</taxon>
        <taxon>Mucoromycota</taxon>
        <taxon>Glomeromycotina</taxon>
        <taxon>Glomeromycetes</taxon>
        <taxon>Paraglomerales</taxon>
        <taxon>Paraglomeraceae</taxon>
        <taxon>Paraglomus</taxon>
    </lineage>
</organism>
<dbReference type="GO" id="GO:0000145">
    <property type="term" value="C:exocyst"/>
    <property type="evidence" value="ECO:0007669"/>
    <property type="project" value="InterPro"/>
</dbReference>
<dbReference type="PANTHER" id="PTHR21292">
    <property type="entry name" value="EXOCYST COMPLEX COMPONENT SEC6-RELATED"/>
    <property type="match status" value="1"/>
</dbReference>
<dbReference type="EMBL" id="CAJVPJ010000480">
    <property type="protein sequence ID" value="CAG8529211.1"/>
    <property type="molecule type" value="Genomic_DNA"/>
</dbReference>
<evidence type="ECO:0000256" key="2">
    <source>
        <dbReference type="ARBA" id="ARBA00022448"/>
    </source>
</evidence>
<dbReference type="FunFam" id="1.10.357.50:FF:000006">
    <property type="entry name" value="Exocyst complex component sec6"/>
    <property type="match status" value="1"/>
</dbReference>
<name>A0A9N9AFR3_9GLOM</name>
<proteinExistence type="inferred from homology"/>